<keyword evidence="2" id="KW-1185">Reference proteome</keyword>
<reference evidence="1 2" key="1">
    <citation type="submission" date="2022-04" db="EMBL/GenBank/DDBJ databases">
        <title>Halobacillus sp. isolated from saltern.</title>
        <authorList>
            <person name="Won M."/>
            <person name="Lee C.-M."/>
            <person name="Woen H.-Y."/>
            <person name="Kwon S.-W."/>
        </authorList>
    </citation>
    <scope>NUCLEOTIDE SEQUENCE [LARGE SCALE GENOMIC DNA]</scope>
    <source>
        <strain evidence="1 2">SSTM10-2</strain>
    </source>
</reference>
<dbReference type="InterPro" id="IPR022258">
    <property type="entry name" value="Flagellar_operon_YvyF"/>
</dbReference>
<sequence>MAELANCPRCYGLYIKGSALVCQNCLKQEERDFQTVYAFMRKKQNRTANVREIVEETGVDERTIRGFVKSKRLHPAQFPQLTYDCSKCGAQIREGRLCESCTNELQDGVRKQGEIDQLSERNRKDDMGQVTYYTVKRDKV</sequence>
<dbReference type="EMBL" id="CP095074">
    <property type="protein sequence ID" value="UOQ94403.1"/>
    <property type="molecule type" value="Genomic_DNA"/>
</dbReference>
<evidence type="ECO:0000313" key="1">
    <source>
        <dbReference type="EMBL" id="UOQ94403.1"/>
    </source>
</evidence>
<gene>
    <name evidence="1" type="ORF">MUO14_05465</name>
</gene>
<evidence type="ECO:0000313" key="2">
    <source>
        <dbReference type="Proteomes" id="UP000831880"/>
    </source>
</evidence>
<organism evidence="1 2">
    <name type="scientific">Halobacillus shinanisalinarum</name>
    <dbReference type="NCBI Taxonomy" id="2932258"/>
    <lineage>
        <taxon>Bacteria</taxon>
        <taxon>Bacillati</taxon>
        <taxon>Bacillota</taxon>
        <taxon>Bacilli</taxon>
        <taxon>Bacillales</taxon>
        <taxon>Bacillaceae</taxon>
        <taxon>Halobacillus</taxon>
    </lineage>
</organism>
<keyword evidence="1" id="KW-0966">Cell projection</keyword>
<proteinExistence type="predicted"/>
<dbReference type="RefSeq" id="WP_244754065.1">
    <property type="nucleotide sequence ID" value="NZ_CP095074.1"/>
</dbReference>
<keyword evidence="1" id="KW-0969">Cilium</keyword>
<name>A0ABY4H1W5_9BACI</name>
<protein>
    <submittedName>
        <fullName evidence="1">Flagellar protein YvyF</fullName>
    </submittedName>
</protein>
<accession>A0ABY4H1W5</accession>
<dbReference type="Proteomes" id="UP000831880">
    <property type="component" value="Chromosome"/>
</dbReference>
<dbReference type="NCBIfam" id="TIGR03826">
    <property type="entry name" value="YvyF"/>
    <property type="match status" value="1"/>
</dbReference>
<keyword evidence="1" id="KW-0282">Flagellum</keyword>